<organism evidence="1 2">
    <name type="scientific">Aquipluma nitroreducens</name>
    <dbReference type="NCBI Taxonomy" id="2010828"/>
    <lineage>
        <taxon>Bacteria</taxon>
        <taxon>Pseudomonadati</taxon>
        <taxon>Bacteroidota</taxon>
        <taxon>Bacteroidia</taxon>
        <taxon>Marinilabiliales</taxon>
        <taxon>Prolixibacteraceae</taxon>
        <taxon>Aquipluma</taxon>
    </lineage>
</organism>
<evidence type="ECO:0000313" key="1">
    <source>
        <dbReference type="EMBL" id="BBE20770.1"/>
    </source>
</evidence>
<protein>
    <submittedName>
        <fullName evidence="1">Uncharacterized protein</fullName>
    </submittedName>
</protein>
<dbReference type="KEGG" id="anf:AQPE_4964"/>
<keyword evidence="2" id="KW-1185">Reference proteome</keyword>
<accession>A0A5K7SGL7</accession>
<sequence>MSSKSTKKQTKVILTEVSYNHFFMLSSTIFEPTFIFSD</sequence>
<name>A0A5K7SGL7_9BACT</name>
<evidence type="ECO:0000313" key="2">
    <source>
        <dbReference type="Proteomes" id="UP001193389"/>
    </source>
</evidence>
<dbReference type="AlphaFoldDB" id="A0A5K7SGL7"/>
<dbReference type="EMBL" id="AP018694">
    <property type="protein sequence ID" value="BBE20770.1"/>
    <property type="molecule type" value="Genomic_DNA"/>
</dbReference>
<reference evidence="1" key="1">
    <citation type="journal article" date="2020" name="Int. J. Syst. Evol. Microbiol.">
        <title>Aquipluma nitroreducens gen. nov. sp. nov., a novel facultatively anaerobic bacterium isolated from a freshwater lake.</title>
        <authorList>
            <person name="Watanabe M."/>
            <person name="Kojima H."/>
            <person name="Fukui M."/>
        </authorList>
    </citation>
    <scope>NUCLEOTIDE SEQUENCE</scope>
    <source>
        <strain evidence="1">MeG22</strain>
    </source>
</reference>
<proteinExistence type="predicted"/>
<gene>
    <name evidence="1" type="ORF">AQPE_4964</name>
</gene>
<dbReference type="Proteomes" id="UP001193389">
    <property type="component" value="Chromosome"/>
</dbReference>